<keyword evidence="10" id="KW-1185">Reference proteome</keyword>
<dbReference type="InterPro" id="IPR051328">
    <property type="entry name" value="T7SS_ABC-Transporter"/>
</dbReference>
<comment type="similarity">
    <text evidence="2">Belongs to the ABC-2 integral membrane protein family.</text>
</comment>
<feature type="transmembrane region" description="Helical" evidence="7">
    <location>
        <begin position="392"/>
        <end position="414"/>
    </location>
</feature>
<sequence>MSHAPRHAVALRAVHVLRQPRTWALPTSVVAVVALLLSLLYMGGILNPQADLSRLPVALVSSDEGATVGGTHRNAGDQVVQAITANEDPAVDWQVMSAQEARAALAHDEVFGALEIPAGFTSSLAALAAPGADPARPTITVLTNQAAGSLGSSFASNAAQTAAHQASAKIGAQLTEQASAGADSRPAAATLLLADPVAVVVEPGHALGTHSGAGLSAFYFTLLLVLAGFIGATVVSTAVDGALGYADTEYGPFHSRRPAAPISRAQTFLVKSAISVVLALATSAIVMFATITLLGMDAGHLPLLYAFSVCASAAVALGVHAINTVFGGLGQLVSMFVFIVLALPSSGATVPLEALPSFYRFLSTFEPMRQLSDGVRSILYFNAQATGALPRAWSMIALGTVLAVVGGLVAARFYDRRGLRRLGAPTLVSVPTGAAAAA</sequence>
<evidence type="ECO:0000256" key="1">
    <source>
        <dbReference type="ARBA" id="ARBA00004651"/>
    </source>
</evidence>
<dbReference type="RefSeq" id="WP_289447357.1">
    <property type="nucleotide sequence ID" value="NZ_JAUCGR010000002.1"/>
</dbReference>
<dbReference type="Gene3D" id="3.40.1710.10">
    <property type="entry name" value="abc type-2 transporter like domain"/>
    <property type="match status" value="1"/>
</dbReference>
<proteinExistence type="inferred from homology"/>
<comment type="caution">
    <text evidence="9">The sequence shown here is derived from an EMBL/GenBank/DDBJ whole genome shotgun (WGS) entry which is preliminary data.</text>
</comment>
<keyword evidence="3" id="KW-1003">Cell membrane</keyword>
<accession>A0ABT7SAG1</accession>
<feature type="transmembrane region" description="Helical" evidence="7">
    <location>
        <begin position="303"/>
        <end position="325"/>
    </location>
</feature>
<dbReference type="Proteomes" id="UP001321453">
    <property type="component" value="Unassembled WGS sequence"/>
</dbReference>
<dbReference type="InterPro" id="IPR022703">
    <property type="entry name" value="DUF3533"/>
</dbReference>
<evidence type="ECO:0000256" key="4">
    <source>
        <dbReference type="ARBA" id="ARBA00022692"/>
    </source>
</evidence>
<feature type="transmembrane region" description="Helical" evidence="7">
    <location>
        <begin position="267"/>
        <end position="291"/>
    </location>
</feature>
<organism evidence="9 10">
    <name type="scientific">Cellulomonas edaphi</name>
    <dbReference type="NCBI Taxonomy" id="3053468"/>
    <lineage>
        <taxon>Bacteria</taxon>
        <taxon>Bacillati</taxon>
        <taxon>Actinomycetota</taxon>
        <taxon>Actinomycetes</taxon>
        <taxon>Micrococcales</taxon>
        <taxon>Cellulomonadaceae</taxon>
        <taxon>Cellulomonas</taxon>
    </lineage>
</organism>
<dbReference type="PANTHER" id="PTHR43077">
    <property type="entry name" value="TRANSPORT PERMEASE YVFS-RELATED"/>
    <property type="match status" value="1"/>
</dbReference>
<name>A0ABT7SAG1_9CELL</name>
<feature type="domain" description="DUF3533" evidence="8">
    <location>
        <begin position="30"/>
        <end position="390"/>
    </location>
</feature>
<evidence type="ECO:0000256" key="6">
    <source>
        <dbReference type="ARBA" id="ARBA00023136"/>
    </source>
</evidence>
<evidence type="ECO:0000259" key="8">
    <source>
        <dbReference type="Pfam" id="PF12051"/>
    </source>
</evidence>
<dbReference type="EMBL" id="JAUCGR010000002">
    <property type="protein sequence ID" value="MDM7831949.1"/>
    <property type="molecule type" value="Genomic_DNA"/>
</dbReference>
<evidence type="ECO:0000313" key="9">
    <source>
        <dbReference type="EMBL" id="MDM7831949.1"/>
    </source>
</evidence>
<evidence type="ECO:0000313" key="10">
    <source>
        <dbReference type="Proteomes" id="UP001321453"/>
    </source>
</evidence>
<gene>
    <name evidence="9" type="ORF">QRT05_11445</name>
</gene>
<reference evidence="9 10" key="1">
    <citation type="submission" date="2023-06" db="EMBL/GenBank/DDBJ databases">
        <title>Cellulomonas sp. MW9 Whole genome sequence.</title>
        <authorList>
            <person name="Park S."/>
        </authorList>
    </citation>
    <scope>NUCLEOTIDE SEQUENCE [LARGE SCALE GENOMIC DNA]</scope>
    <source>
        <strain evidence="9 10">MW9</strain>
    </source>
</reference>
<dbReference type="PANTHER" id="PTHR43077:SF8">
    <property type="entry name" value="DOXORUBICIN RESISTANCE ABC TRANSPORTER PERMEASE PROTEIN DRRB"/>
    <property type="match status" value="1"/>
</dbReference>
<protein>
    <submittedName>
        <fullName evidence="9">DUF3533 domain-containing protein</fullName>
    </submittedName>
</protein>
<keyword evidence="6 7" id="KW-0472">Membrane</keyword>
<comment type="subcellular location">
    <subcellularLocation>
        <location evidence="1">Cell membrane</location>
        <topology evidence="1">Multi-pass membrane protein</topology>
    </subcellularLocation>
</comment>
<dbReference type="Pfam" id="PF12051">
    <property type="entry name" value="DUF3533"/>
    <property type="match status" value="1"/>
</dbReference>
<evidence type="ECO:0000256" key="5">
    <source>
        <dbReference type="ARBA" id="ARBA00022989"/>
    </source>
</evidence>
<feature type="transmembrane region" description="Helical" evidence="7">
    <location>
        <begin position="217"/>
        <end position="246"/>
    </location>
</feature>
<evidence type="ECO:0000256" key="7">
    <source>
        <dbReference type="SAM" id="Phobius"/>
    </source>
</evidence>
<feature type="transmembrane region" description="Helical" evidence="7">
    <location>
        <begin position="332"/>
        <end position="352"/>
    </location>
</feature>
<keyword evidence="5 7" id="KW-1133">Transmembrane helix</keyword>
<evidence type="ECO:0000256" key="2">
    <source>
        <dbReference type="ARBA" id="ARBA00007783"/>
    </source>
</evidence>
<keyword evidence="4 7" id="KW-0812">Transmembrane</keyword>
<evidence type="ECO:0000256" key="3">
    <source>
        <dbReference type="ARBA" id="ARBA00022475"/>
    </source>
</evidence>
<feature type="transmembrane region" description="Helical" evidence="7">
    <location>
        <begin position="23"/>
        <end position="46"/>
    </location>
</feature>